<organism evidence="2">
    <name type="scientific">Rosellinia necatrix</name>
    <name type="common">White root-rot fungus</name>
    <dbReference type="NCBI Taxonomy" id="77044"/>
    <lineage>
        <taxon>Eukaryota</taxon>
        <taxon>Fungi</taxon>
        <taxon>Dikarya</taxon>
        <taxon>Ascomycota</taxon>
        <taxon>Pezizomycotina</taxon>
        <taxon>Sordariomycetes</taxon>
        <taxon>Xylariomycetidae</taxon>
        <taxon>Xylariales</taxon>
        <taxon>Xylariaceae</taxon>
        <taxon>Rosellinia</taxon>
    </lineage>
</organism>
<evidence type="ECO:0000256" key="1">
    <source>
        <dbReference type="SAM" id="SignalP"/>
    </source>
</evidence>
<gene>
    <name evidence="2" type="ORF">SAMD00023353_0100040</name>
</gene>
<name>A0A1S8A4M6_ROSNE</name>
<keyword evidence="1" id="KW-0732">Signal</keyword>
<dbReference type="EMBL" id="DF977446">
    <property type="protein sequence ID" value="GAW25009.1"/>
    <property type="molecule type" value="Genomic_DNA"/>
</dbReference>
<dbReference type="OrthoDB" id="4762835at2759"/>
<proteinExistence type="predicted"/>
<reference evidence="2" key="1">
    <citation type="submission" date="2016-03" db="EMBL/GenBank/DDBJ databases">
        <title>Draft genome sequence of Rosellinia necatrix.</title>
        <authorList>
            <person name="Kanematsu S."/>
        </authorList>
    </citation>
    <scope>NUCLEOTIDE SEQUENCE [LARGE SCALE GENOMIC DNA]</scope>
    <source>
        <strain evidence="2">W97</strain>
    </source>
</reference>
<dbReference type="AlphaFoldDB" id="A0A1S8A4M6"/>
<sequence length="65" mass="7168">MAKFLASLLAAAALLQVGIAAPHPPTYPPTNATILDVKARHYNLTLLPDIHRREIRTYPIALNRP</sequence>
<feature type="chain" id="PRO_5010555262" evidence="1">
    <location>
        <begin position="21"/>
        <end position="65"/>
    </location>
</feature>
<protein>
    <submittedName>
        <fullName evidence="2">Uncharacterized protein</fullName>
    </submittedName>
</protein>
<keyword evidence="3" id="KW-1185">Reference proteome</keyword>
<evidence type="ECO:0000313" key="2">
    <source>
        <dbReference type="EMBL" id="GAW25009.1"/>
    </source>
</evidence>
<accession>A0A1S8A4M6</accession>
<evidence type="ECO:0000313" key="3">
    <source>
        <dbReference type="Proteomes" id="UP000054516"/>
    </source>
</evidence>
<feature type="signal peptide" evidence="1">
    <location>
        <begin position="1"/>
        <end position="20"/>
    </location>
</feature>
<dbReference type="Proteomes" id="UP000054516">
    <property type="component" value="Unassembled WGS sequence"/>
</dbReference>